<dbReference type="Proteomes" id="UP000265903">
    <property type="component" value="Unassembled WGS sequence"/>
</dbReference>
<keyword evidence="17" id="KW-1185">Reference proteome</keyword>
<comment type="cofactor">
    <cofactor evidence="12">
        <name>Ca(2+)</name>
        <dbReference type="ChEBI" id="CHEBI:29108"/>
    </cofactor>
    <text evidence="12">Binds 1 Ca(2+) ion per subunit.</text>
</comment>
<comment type="caution">
    <text evidence="16">The sequence shown here is derived from an EMBL/GenBank/DDBJ whole genome shotgun (WGS) entry which is preliminary data.</text>
</comment>
<evidence type="ECO:0000256" key="10">
    <source>
        <dbReference type="PIRSR" id="PIRSR617512-1"/>
    </source>
</evidence>
<dbReference type="GO" id="GO:0016020">
    <property type="term" value="C:membrane"/>
    <property type="evidence" value="ECO:0007669"/>
    <property type="project" value="InterPro"/>
</dbReference>
<dbReference type="InterPro" id="IPR018391">
    <property type="entry name" value="PQQ_b-propeller_rpt"/>
</dbReference>
<dbReference type="SUPFAM" id="SSF50998">
    <property type="entry name" value="Quinoprotein alcohol dehydrogenase-like"/>
    <property type="match status" value="1"/>
</dbReference>
<evidence type="ECO:0000259" key="15">
    <source>
        <dbReference type="PROSITE" id="PS51007"/>
    </source>
</evidence>
<evidence type="ECO:0000256" key="11">
    <source>
        <dbReference type="PIRSR" id="PIRSR617512-2"/>
    </source>
</evidence>
<evidence type="ECO:0000256" key="1">
    <source>
        <dbReference type="ARBA" id="ARBA00008156"/>
    </source>
</evidence>
<feature type="binding site" description="axial binding residue" evidence="12">
    <location>
        <position position="675"/>
    </location>
    <ligand>
        <name>heme c</name>
        <dbReference type="ChEBI" id="CHEBI:61717"/>
    </ligand>
    <ligandPart>
        <name>Fe</name>
        <dbReference type="ChEBI" id="CHEBI:18248"/>
    </ligandPart>
</feature>
<dbReference type="EMBL" id="QMDL01000006">
    <property type="protein sequence ID" value="RMJ01593.1"/>
    <property type="molecule type" value="Genomic_DNA"/>
</dbReference>
<dbReference type="EC" id="1.1.9.1" evidence="16"/>
<evidence type="ECO:0000256" key="14">
    <source>
        <dbReference type="SAM" id="SignalP"/>
    </source>
</evidence>
<dbReference type="RefSeq" id="WP_114335952.1">
    <property type="nucleotide sequence ID" value="NZ_QMDL01000006.1"/>
</dbReference>
<keyword evidence="5 12" id="KW-0106">Calcium</keyword>
<evidence type="ECO:0000313" key="17">
    <source>
        <dbReference type="Proteomes" id="UP000265903"/>
    </source>
</evidence>
<keyword evidence="3 12" id="KW-0479">Metal-binding</keyword>
<keyword evidence="4 14" id="KW-0732">Signal</keyword>
<feature type="binding site" description="axial binding residue" evidence="12">
    <location>
        <position position="636"/>
    </location>
    <ligand>
        <name>heme c</name>
        <dbReference type="ChEBI" id="CHEBI:61717"/>
    </ligand>
    <ligandPart>
        <name>Fe</name>
        <dbReference type="ChEBI" id="CHEBI:18248"/>
    </ligandPart>
</feature>
<feature type="binding site" evidence="12">
    <location>
        <position position="290"/>
    </location>
    <ligand>
        <name>Ca(2+)</name>
        <dbReference type="ChEBI" id="CHEBI:29108"/>
    </ligand>
</feature>
<keyword evidence="2 11" id="KW-0349">Heme</keyword>
<evidence type="ECO:0000256" key="6">
    <source>
        <dbReference type="ARBA" id="ARBA00022891"/>
    </source>
</evidence>
<dbReference type="GO" id="GO:0030288">
    <property type="term" value="C:outer membrane-bounded periplasmic space"/>
    <property type="evidence" value="ECO:0007669"/>
    <property type="project" value="InterPro"/>
</dbReference>
<dbReference type="PROSITE" id="PS00364">
    <property type="entry name" value="BACTERIAL_PQQ_2"/>
    <property type="match status" value="1"/>
</dbReference>
<feature type="binding site" evidence="11">
    <location>
        <begin position="421"/>
        <end position="422"/>
    </location>
    <ligand>
        <name>pyrroloquinoline quinone</name>
        <dbReference type="ChEBI" id="CHEBI:58442"/>
    </ligand>
</feature>
<comment type="cofactor">
    <cofactor evidence="11">
        <name>heme c</name>
        <dbReference type="ChEBI" id="CHEBI:61717"/>
    </cofactor>
    <text evidence="11">Binds 1 heme c group per subunit.</text>
</comment>
<dbReference type="SMART" id="SM00564">
    <property type="entry name" value="PQQ"/>
    <property type="match status" value="5"/>
</dbReference>
<feature type="signal peptide" evidence="14">
    <location>
        <begin position="1"/>
        <end position="34"/>
    </location>
</feature>
<evidence type="ECO:0000256" key="4">
    <source>
        <dbReference type="ARBA" id="ARBA00022729"/>
    </source>
</evidence>
<dbReference type="GO" id="GO:0009055">
    <property type="term" value="F:electron transfer activity"/>
    <property type="evidence" value="ECO:0007669"/>
    <property type="project" value="InterPro"/>
</dbReference>
<dbReference type="SUPFAM" id="SSF46626">
    <property type="entry name" value="Cytochrome c"/>
    <property type="match status" value="1"/>
</dbReference>
<feature type="binding site" description="covalent" evidence="11">
    <location>
        <position position="635"/>
    </location>
    <ligand>
        <name>heme c</name>
        <dbReference type="ChEBI" id="CHEBI:61717"/>
    </ligand>
</feature>
<feature type="binding site" evidence="11">
    <location>
        <position position="194"/>
    </location>
    <ligand>
        <name>pyrroloquinoline quinone</name>
        <dbReference type="ChEBI" id="CHEBI:58442"/>
    </ligand>
</feature>
<evidence type="ECO:0000256" key="12">
    <source>
        <dbReference type="PIRSR" id="PIRSR617512-3"/>
    </source>
</evidence>
<comment type="cofactor">
    <cofactor evidence="11">
        <name>pyrroloquinoline quinone</name>
        <dbReference type="ChEBI" id="CHEBI:58442"/>
    </cofactor>
    <text evidence="11">Binds 1 PQQ group per subunit.</text>
</comment>
<evidence type="ECO:0000256" key="9">
    <source>
        <dbReference type="ARBA" id="ARBA00023157"/>
    </source>
</evidence>
<dbReference type="OrthoDB" id="9794322at2"/>
<protein>
    <submittedName>
        <fullName evidence="16">Quinohemoprotein ethanol dehydrogenase type-1</fullName>
        <ecNumber evidence="16">1.1.9.1</ecNumber>
    </submittedName>
</protein>
<comment type="similarity">
    <text evidence="1">Belongs to the bacterial PQQ dehydrogenase family.</text>
</comment>
<dbReference type="Pfam" id="PF13442">
    <property type="entry name" value="Cytochrome_CBB3"/>
    <property type="match status" value="1"/>
</dbReference>
<evidence type="ECO:0000256" key="3">
    <source>
        <dbReference type="ARBA" id="ARBA00022723"/>
    </source>
</evidence>
<evidence type="ECO:0000256" key="8">
    <source>
        <dbReference type="ARBA" id="ARBA00023004"/>
    </source>
</evidence>
<evidence type="ECO:0000256" key="13">
    <source>
        <dbReference type="PIRSR" id="PIRSR617512-4"/>
    </source>
</evidence>
<evidence type="ECO:0000256" key="7">
    <source>
        <dbReference type="ARBA" id="ARBA00023002"/>
    </source>
</evidence>
<feature type="binding site" evidence="11">
    <location>
        <position position="97"/>
    </location>
    <ligand>
        <name>pyrroloquinoline quinone</name>
        <dbReference type="ChEBI" id="CHEBI:58442"/>
    </ligand>
</feature>
<dbReference type="NCBIfam" id="TIGR03075">
    <property type="entry name" value="PQQ_enz_alc_DH"/>
    <property type="match status" value="1"/>
</dbReference>
<feature type="binding site" evidence="11">
    <location>
        <position position="149"/>
    </location>
    <ligand>
        <name>pyrroloquinoline quinone</name>
        <dbReference type="ChEBI" id="CHEBI:58442"/>
    </ligand>
</feature>
<feature type="chain" id="PRO_5018141740" evidence="14">
    <location>
        <begin position="35"/>
        <end position="706"/>
    </location>
</feature>
<dbReference type="GO" id="GO:0016614">
    <property type="term" value="F:oxidoreductase activity, acting on CH-OH group of donors"/>
    <property type="evidence" value="ECO:0007669"/>
    <property type="project" value="InterPro"/>
</dbReference>
<feature type="binding site" evidence="11">
    <location>
        <begin position="210"/>
        <end position="211"/>
    </location>
    <ligand>
        <name>pyrroloquinoline quinone</name>
        <dbReference type="ChEBI" id="CHEBI:58442"/>
    </ligand>
</feature>
<gene>
    <name evidence="16" type="primary">qheDH</name>
    <name evidence="16" type="ORF">DOQ08_03175</name>
</gene>
<dbReference type="GO" id="GO:0005509">
    <property type="term" value="F:calcium ion binding"/>
    <property type="evidence" value="ECO:0007669"/>
    <property type="project" value="InterPro"/>
</dbReference>
<feature type="binding site" description="covalent" evidence="11">
    <location>
        <position position="632"/>
    </location>
    <ligand>
        <name>heme c</name>
        <dbReference type="ChEBI" id="CHEBI:61717"/>
    </ligand>
</feature>
<dbReference type="InterPro" id="IPR036909">
    <property type="entry name" value="Cyt_c-like_dom_sf"/>
</dbReference>
<accession>A0A3M2R8H1</accession>
<dbReference type="AlphaFoldDB" id="A0A3M2R8H1"/>
<keyword evidence="9 13" id="KW-1015">Disulfide bond</keyword>
<feature type="binding site" evidence="11">
    <location>
        <position position="572"/>
    </location>
    <ligand>
        <name>pyrroloquinoline quinone</name>
        <dbReference type="ChEBI" id="CHEBI:58442"/>
    </ligand>
</feature>
<organism evidence="16 17">
    <name type="scientific">Marinobacter litoralis</name>
    <dbReference type="NCBI Taxonomy" id="187981"/>
    <lineage>
        <taxon>Bacteria</taxon>
        <taxon>Pseudomonadati</taxon>
        <taxon>Pseudomonadota</taxon>
        <taxon>Gammaproteobacteria</taxon>
        <taxon>Pseudomonadales</taxon>
        <taxon>Marinobacteraceae</taxon>
        <taxon>Marinobacter</taxon>
    </lineage>
</organism>
<feature type="binding site" evidence="12">
    <location>
        <position position="335"/>
    </location>
    <ligand>
        <name>Ca(2+)</name>
        <dbReference type="ChEBI" id="CHEBI:29108"/>
    </ligand>
</feature>
<evidence type="ECO:0000256" key="5">
    <source>
        <dbReference type="ARBA" id="ARBA00022837"/>
    </source>
</evidence>
<dbReference type="Gene3D" id="1.10.760.10">
    <property type="entry name" value="Cytochrome c-like domain"/>
    <property type="match status" value="1"/>
</dbReference>
<feature type="disulfide bond" evidence="13">
    <location>
        <begin position="143"/>
        <end position="144"/>
    </location>
</feature>
<evidence type="ECO:0000256" key="2">
    <source>
        <dbReference type="ARBA" id="ARBA00022617"/>
    </source>
</evidence>
<feature type="binding site" evidence="11">
    <location>
        <position position="362"/>
    </location>
    <ligand>
        <name>pyrroloquinoline quinone</name>
        <dbReference type="ChEBI" id="CHEBI:58442"/>
    </ligand>
</feature>
<dbReference type="PANTHER" id="PTHR32303">
    <property type="entry name" value="QUINOPROTEIN ALCOHOL DEHYDROGENASE (CYTOCHROME C)"/>
    <property type="match status" value="1"/>
</dbReference>
<evidence type="ECO:0000313" key="16">
    <source>
        <dbReference type="EMBL" id="RMJ01593.1"/>
    </source>
</evidence>
<dbReference type="InterPro" id="IPR009056">
    <property type="entry name" value="Cyt_c-like_dom"/>
</dbReference>
<dbReference type="PROSITE" id="PS51007">
    <property type="entry name" value="CYTC"/>
    <property type="match status" value="1"/>
</dbReference>
<reference evidence="16 17" key="1">
    <citation type="submission" date="2018-08" db="EMBL/GenBank/DDBJ databases">
        <title>Whole Genome Sequence of the Moderate Halophilic Marine Bacterium Marinobacter litoralis Sw-45.</title>
        <authorList>
            <person name="Musa H."/>
        </authorList>
    </citation>
    <scope>NUCLEOTIDE SEQUENCE [LARGE SCALE GENOMIC DNA]</scope>
    <source>
        <strain evidence="16 17">Sw-45</strain>
    </source>
</reference>
<feature type="active site" description="Proton acceptor" evidence="10">
    <location>
        <position position="335"/>
    </location>
</feature>
<keyword evidence="7 16" id="KW-0560">Oxidoreductase</keyword>
<feature type="domain" description="Cytochrome c" evidence="15">
    <location>
        <begin position="619"/>
        <end position="698"/>
    </location>
</feature>
<feature type="binding site" evidence="12">
    <location>
        <position position="212"/>
    </location>
    <ligand>
        <name>Ca(2+)</name>
        <dbReference type="ChEBI" id="CHEBI:29108"/>
    </ligand>
</feature>
<keyword evidence="6 11" id="KW-0634">PQQ</keyword>
<proteinExistence type="inferred from homology"/>
<dbReference type="CDD" id="cd10279">
    <property type="entry name" value="PQQ_ADH_II"/>
    <property type="match status" value="1"/>
</dbReference>
<keyword evidence="8 12" id="KW-0408">Iron</keyword>
<dbReference type="InterPro" id="IPR001479">
    <property type="entry name" value="Quinoprotein_DH_CS"/>
</dbReference>
<sequence>MTFIKNGSGILIIPHALRLALVVSLGFTSAHAIAANRIDQVNERYILENAKTGKDWPAHGFDYSETRYSPLSQITADNVDKLGLAWTYDLQSSRGIEATPLVVDGVMYVTASWSVVHAVDAKNGKKLWTFDPEVPREKAYEACCDVVNRGVALYEGNVYVAALDGRLVAVDAKTGKKVWEKNTLIDKEIGYTLTGAPRVFKGNVIIGNGGAERGVRGYITAYDAKSGEQKWRWFTVPGNPNKPFENEAMEKAAKTWDPSGKYWESGGGGTVWNSMVFDPDLNLMYIGTGNGAPWSHKKRSPKGGDNLYVASIVALNPDTGEYVWHYQETPGDNWDYTSAQDMILTDLVIEGEQRKVIIHAPKNGFFFVVDRTNGEFISAKNFVDVNWAVGYDSNGRPIEAPDARATDKPFDAIPGPFGGHNWHSMSFNSDTGLAYFPSQNIPVTLSEDPTWLNIDSNEPGQPMSGIGWNTAMRINEAPPSSKPFGRLTAWDPVKQEEAWRYEHASPWNGGALSTAGNLVFQGTADARLMAFNAQTGKPLWESPMGTGVIAAPVTYEVDGTQYISIAAGWGGVYGQSQRGSDLKTPGTVYTFALNGDAEMPEFTKYQLGSLISGVKYNPEFVEEGTGLYVSNCVFCHGVPGVDKGGNIPNLGYVNSAVIENLGAFVFNGPFVSKGMPDFTGRLSEADVEKIKAFIQGTADAIRPKSQ</sequence>
<dbReference type="InterPro" id="IPR011047">
    <property type="entry name" value="Quinoprotein_ADH-like_sf"/>
</dbReference>
<feature type="binding site" evidence="11">
    <location>
        <position position="270"/>
    </location>
    <ligand>
        <name>pyrroloquinoline quinone</name>
        <dbReference type="ChEBI" id="CHEBI:58442"/>
    </ligand>
</feature>
<dbReference type="GO" id="GO:0020037">
    <property type="term" value="F:heme binding"/>
    <property type="evidence" value="ECO:0007669"/>
    <property type="project" value="InterPro"/>
</dbReference>
<name>A0A3M2R8H1_9GAMM</name>
<dbReference type="Gene3D" id="2.140.10.10">
    <property type="entry name" value="Quinoprotein alcohol dehydrogenase-like superfamily"/>
    <property type="match status" value="1"/>
</dbReference>
<dbReference type="InterPro" id="IPR002372">
    <property type="entry name" value="PQQ_rpt_dom"/>
</dbReference>
<dbReference type="Pfam" id="PF01011">
    <property type="entry name" value="PQQ"/>
    <property type="match status" value="2"/>
</dbReference>
<dbReference type="InterPro" id="IPR017512">
    <property type="entry name" value="PQQ_MeOH/EtOH_DH"/>
</dbReference>